<evidence type="ECO:0000256" key="7">
    <source>
        <dbReference type="SAM" id="MobiDB-lite"/>
    </source>
</evidence>
<reference evidence="10 11" key="1">
    <citation type="submission" date="2024-09" db="EMBL/GenBank/DDBJ databases">
        <authorList>
            <person name="Sun Q."/>
            <person name="Mori K."/>
        </authorList>
    </citation>
    <scope>NUCLEOTIDE SEQUENCE [LARGE SCALE GENOMIC DNA]</scope>
    <source>
        <strain evidence="10 11">TBRC 5777</strain>
    </source>
</reference>
<dbReference type="InterPro" id="IPR006076">
    <property type="entry name" value="FAD-dep_OxRdtase"/>
</dbReference>
<dbReference type="Proteomes" id="UP001589865">
    <property type="component" value="Unassembled WGS sequence"/>
</dbReference>
<dbReference type="Gene3D" id="1.10.8.870">
    <property type="entry name" value="Alpha-glycerophosphate oxidase, cap domain"/>
    <property type="match status" value="1"/>
</dbReference>
<evidence type="ECO:0000313" key="10">
    <source>
        <dbReference type="EMBL" id="MFC0410859.1"/>
    </source>
</evidence>
<dbReference type="InterPro" id="IPR038299">
    <property type="entry name" value="DAO_C_sf"/>
</dbReference>
<gene>
    <name evidence="10" type="primary">glpD</name>
    <name evidence="10" type="ORF">ACFFGY_21630</name>
</gene>
<evidence type="ECO:0000256" key="3">
    <source>
        <dbReference type="ARBA" id="ARBA00022630"/>
    </source>
</evidence>
<keyword evidence="11" id="KW-1185">Reference proteome</keyword>
<comment type="caution">
    <text evidence="10">The sequence shown here is derived from an EMBL/GenBank/DDBJ whole genome shotgun (WGS) entry which is preliminary data.</text>
</comment>
<comment type="similarity">
    <text evidence="2 6">Belongs to the FAD-dependent glycerol-3-phosphate dehydrogenase family.</text>
</comment>
<proteinExistence type="inferred from homology"/>
<dbReference type="Gene3D" id="6.10.250.1890">
    <property type="match status" value="1"/>
</dbReference>
<organism evidence="10 11">
    <name type="scientific">Roseomonas elaeocarpi</name>
    <dbReference type="NCBI Taxonomy" id="907779"/>
    <lineage>
        <taxon>Bacteria</taxon>
        <taxon>Pseudomonadati</taxon>
        <taxon>Pseudomonadota</taxon>
        <taxon>Alphaproteobacteria</taxon>
        <taxon>Acetobacterales</taxon>
        <taxon>Roseomonadaceae</taxon>
        <taxon>Roseomonas</taxon>
    </lineage>
</organism>
<dbReference type="PANTHER" id="PTHR11985">
    <property type="entry name" value="GLYCEROL-3-PHOSPHATE DEHYDROGENASE"/>
    <property type="match status" value="1"/>
</dbReference>
<dbReference type="SUPFAM" id="SSF51905">
    <property type="entry name" value="FAD/NAD(P)-binding domain"/>
    <property type="match status" value="1"/>
</dbReference>
<dbReference type="NCBIfam" id="NF008899">
    <property type="entry name" value="PRK12266.1"/>
    <property type="match status" value="1"/>
</dbReference>
<name>A0ABV6JYQ8_9PROT</name>
<evidence type="ECO:0000256" key="5">
    <source>
        <dbReference type="ARBA" id="ARBA00023002"/>
    </source>
</evidence>
<keyword evidence="4" id="KW-0274">FAD</keyword>
<feature type="domain" description="Alpha-glycerophosphate oxidase C-terminal" evidence="9">
    <location>
        <begin position="424"/>
        <end position="514"/>
    </location>
</feature>
<keyword evidence="3 6" id="KW-0285">Flavoprotein</keyword>
<dbReference type="GO" id="GO:0004368">
    <property type="term" value="F:glycerol-3-phosphate dehydrogenase (quinone) activity"/>
    <property type="evidence" value="ECO:0007669"/>
    <property type="project" value="UniProtKB-EC"/>
</dbReference>
<accession>A0ABV6JYQ8</accession>
<comment type="cofactor">
    <cofactor evidence="1 6">
        <name>FAD</name>
        <dbReference type="ChEBI" id="CHEBI:57692"/>
    </cofactor>
</comment>
<dbReference type="PROSITE" id="PS00977">
    <property type="entry name" value="FAD_G3PDH_1"/>
    <property type="match status" value="1"/>
</dbReference>
<dbReference type="Pfam" id="PF01266">
    <property type="entry name" value="DAO"/>
    <property type="match status" value="1"/>
</dbReference>
<feature type="region of interest" description="Disordered" evidence="7">
    <location>
        <begin position="529"/>
        <end position="556"/>
    </location>
</feature>
<evidence type="ECO:0000256" key="6">
    <source>
        <dbReference type="RuleBase" id="RU361217"/>
    </source>
</evidence>
<evidence type="ECO:0000256" key="2">
    <source>
        <dbReference type="ARBA" id="ARBA00007330"/>
    </source>
</evidence>
<sequence>MAVAAGTTSPVSPGGDGVLDLLVVGGGVNGVGIARDASGRGLSVTVVEAEDLAQFTSSSSSKLIHGGLRYLEYYEFRLVREALQERERLLRVAPHIIWPLRFVLPHENAVRPRWMVRLGLFLYDHLGKREMLPGSENVRFRNSDGTPDSPLGSALKPGIRRGFAYSDCWVEDSRLVVLNAMDARERGATIRTRTRFLDARREGGLWHATVEDRRSGAREVIRARALVNAAGPWVERVLKEGVGSATAKSVRLVKGSHIVVPRLYEGAQAYILQNDDRRIIFAIPYERDFTLIGTTDVPLEGAPGPVVISPEETEYLCRSVNRYFARQITAADVVWSYSGVRPLYDDAAANASAVTRDYVLDVEAPPEGDGFGPALLSIFGGKITTFRRLAEHALEKLAPHLRRVGREVGPAWTGTGVLPGGDMPGADFDRYLTGLRARFPFLGEALSRRLARAYGTRAERLLEGATTMADLGEDFGGGLTRAEVDYLRREEWAVSAQDILWRRSKLGLHVPEGTEARLAAYLAAQAGEPGRTGREEAAGTGAPGAAATPAILAARG</sequence>
<dbReference type="InterPro" id="IPR031656">
    <property type="entry name" value="DAO_C"/>
</dbReference>
<evidence type="ECO:0000313" key="11">
    <source>
        <dbReference type="Proteomes" id="UP001589865"/>
    </source>
</evidence>
<dbReference type="Gene3D" id="3.50.50.60">
    <property type="entry name" value="FAD/NAD(P)-binding domain"/>
    <property type="match status" value="1"/>
</dbReference>
<dbReference type="InterPro" id="IPR000447">
    <property type="entry name" value="G3P_DH_FAD-dep"/>
</dbReference>
<protein>
    <recommendedName>
        <fullName evidence="6">Glycerol-3-phosphate dehydrogenase</fullName>
        <ecNumber evidence="6">1.1.5.3</ecNumber>
    </recommendedName>
</protein>
<dbReference type="EC" id="1.1.5.3" evidence="6"/>
<keyword evidence="5 6" id="KW-0560">Oxidoreductase</keyword>
<dbReference type="Gene3D" id="3.30.9.10">
    <property type="entry name" value="D-Amino Acid Oxidase, subunit A, domain 2"/>
    <property type="match status" value="1"/>
</dbReference>
<evidence type="ECO:0000256" key="4">
    <source>
        <dbReference type="ARBA" id="ARBA00022827"/>
    </source>
</evidence>
<dbReference type="PANTHER" id="PTHR11985:SF15">
    <property type="entry name" value="GLYCEROL-3-PHOSPHATE DEHYDROGENASE, MITOCHONDRIAL"/>
    <property type="match status" value="1"/>
</dbReference>
<evidence type="ECO:0000256" key="1">
    <source>
        <dbReference type="ARBA" id="ARBA00001974"/>
    </source>
</evidence>
<dbReference type="Pfam" id="PF16901">
    <property type="entry name" value="DAO_C"/>
    <property type="match status" value="1"/>
</dbReference>
<dbReference type="RefSeq" id="WP_377046612.1">
    <property type="nucleotide sequence ID" value="NZ_JBHLUN010000017.1"/>
</dbReference>
<evidence type="ECO:0000259" key="9">
    <source>
        <dbReference type="Pfam" id="PF16901"/>
    </source>
</evidence>
<feature type="compositionally biased region" description="Low complexity" evidence="7">
    <location>
        <begin position="538"/>
        <end position="556"/>
    </location>
</feature>
<dbReference type="InterPro" id="IPR036188">
    <property type="entry name" value="FAD/NAD-bd_sf"/>
</dbReference>
<feature type="domain" description="FAD dependent oxidoreductase" evidence="8">
    <location>
        <begin position="20"/>
        <end position="347"/>
    </location>
</feature>
<dbReference type="PRINTS" id="PR01001">
    <property type="entry name" value="FADG3PDH"/>
</dbReference>
<comment type="catalytic activity">
    <reaction evidence="6">
        <text>a quinone + sn-glycerol 3-phosphate = dihydroxyacetone phosphate + a quinol</text>
        <dbReference type="Rhea" id="RHEA:18977"/>
        <dbReference type="ChEBI" id="CHEBI:24646"/>
        <dbReference type="ChEBI" id="CHEBI:57597"/>
        <dbReference type="ChEBI" id="CHEBI:57642"/>
        <dbReference type="ChEBI" id="CHEBI:132124"/>
        <dbReference type="EC" id="1.1.5.3"/>
    </reaction>
</comment>
<evidence type="ECO:0000259" key="8">
    <source>
        <dbReference type="Pfam" id="PF01266"/>
    </source>
</evidence>
<dbReference type="NCBIfam" id="NF009906">
    <property type="entry name" value="PRK13369.1"/>
    <property type="match status" value="1"/>
</dbReference>
<dbReference type="EMBL" id="JBHLUN010000017">
    <property type="protein sequence ID" value="MFC0410859.1"/>
    <property type="molecule type" value="Genomic_DNA"/>
</dbReference>